<proteinExistence type="predicted"/>
<dbReference type="KEGG" id="cher:DK880_00132"/>
<feature type="transmembrane region" description="Helical" evidence="1">
    <location>
        <begin position="12"/>
        <end position="31"/>
    </location>
</feature>
<keyword evidence="1" id="KW-1133">Transmembrane helix</keyword>
<keyword evidence="1" id="KW-0472">Membrane</keyword>
<evidence type="ECO:0000313" key="3">
    <source>
        <dbReference type="Proteomes" id="UP000245872"/>
    </source>
</evidence>
<evidence type="ECO:0000313" key="2">
    <source>
        <dbReference type="EMBL" id="AWN81469.1"/>
    </source>
</evidence>
<dbReference type="OrthoDB" id="8482159at2"/>
<dbReference type="EMBL" id="CP029619">
    <property type="protein sequence ID" value="AWN81469.1"/>
    <property type="molecule type" value="Genomic_DNA"/>
</dbReference>
<dbReference type="Proteomes" id="UP000245872">
    <property type="component" value="Chromosome"/>
</dbReference>
<protein>
    <submittedName>
        <fullName evidence="2">Uncharacterized protein</fullName>
    </submittedName>
</protein>
<gene>
    <name evidence="2" type="ORF">DK880_00132</name>
</gene>
<sequence>MNKQKIITNQIWGIGFIAYNLLLYTLFIASACNKPKKARPIGTQPKSANGNKGVVLPISTASSQAATAPSRPTVTPAQPIATPAQPIAIPAQPIATPAQPIATPAQPERYFERKGDLFFIMERVVSGCNSGFWYNFLEKIKSAFKVSDIKQKYKHSQNSFEIFKNNFYLMDMDKDELWIAYAAIVEPSSNLNYDDIEMVMTVSTANGLPFSSHWGIFRSPLFQMNINQKLQKQPHKNISVSLHAFAARTILQLHADKIYMINAPALEMRDILIKALPDTAIAIGDNLLKEACEEELRNGKLSQEKIPLLDMMQKIPYRIKKEGKSGDGDIILLDPQGIEIKRIDNKEDKNKWFPEIMGTPYIAIDLKALARAG</sequence>
<dbReference type="RefSeq" id="WP_109996926.1">
    <property type="nucleotide sequence ID" value="NZ_CP029619.1"/>
</dbReference>
<accession>A0A2Z3L7Q0</accession>
<dbReference type="AlphaFoldDB" id="A0A2Z3L7Q0"/>
<name>A0A2Z3L7Q0_9BACT</name>
<organism evidence="2 3">
    <name type="scientific">Candidatus Cardinium hertigii</name>
    <dbReference type="NCBI Taxonomy" id="247481"/>
    <lineage>
        <taxon>Bacteria</taxon>
        <taxon>Pseudomonadati</taxon>
        <taxon>Bacteroidota</taxon>
        <taxon>Cytophagia</taxon>
        <taxon>Cytophagales</taxon>
        <taxon>Amoebophilaceae</taxon>
        <taxon>Candidatus Cardinium</taxon>
    </lineage>
</organism>
<reference evidence="2 3" key="1">
    <citation type="submission" date="2018-05" db="EMBL/GenBank/DDBJ databases">
        <title>Candidatus Cardinium hertigii Genome Assembly.</title>
        <authorList>
            <person name="Showmaker K.C."/>
            <person name="Walden K.O."/>
            <person name="Fields C.J."/>
            <person name="Lambert K.N."/>
            <person name="Hudson M.E."/>
        </authorList>
    </citation>
    <scope>NUCLEOTIDE SEQUENCE [LARGE SCALE GENOMIC DNA]</scope>
    <source>
        <strain evidence="3">cHgTN10</strain>
    </source>
</reference>
<keyword evidence="3" id="KW-1185">Reference proteome</keyword>
<keyword evidence="1" id="KW-0812">Transmembrane</keyword>
<evidence type="ECO:0000256" key="1">
    <source>
        <dbReference type="SAM" id="Phobius"/>
    </source>
</evidence>
<dbReference type="PROSITE" id="PS51257">
    <property type="entry name" value="PROKAR_LIPOPROTEIN"/>
    <property type="match status" value="1"/>
</dbReference>